<evidence type="ECO:0000256" key="1">
    <source>
        <dbReference type="SAM" id="Phobius"/>
    </source>
</evidence>
<name>A0A1R4H5Y8_9GAMM</name>
<reference evidence="3" key="1">
    <citation type="submission" date="2017-02" db="EMBL/GenBank/DDBJ databases">
        <authorList>
            <person name="Daims H."/>
        </authorList>
    </citation>
    <scope>NUCLEOTIDE SEQUENCE [LARGE SCALE GENOMIC DNA]</scope>
</reference>
<evidence type="ECO:0000313" key="2">
    <source>
        <dbReference type="EMBL" id="SJM91654.1"/>
    </source>
</evidence>
<keyword evidence="1" id="KW-0472">Membrane</keyword>
<dbReference type="Proteomes" id="UP000195442">
    <property type="component" value="Unassembled WGS sequence"/>
</dbReference>
<dbReference type="AlphaFoldDB" id="A0A1R4H5Y8"/>
<gene>
    <name evidence="2" type="ORF">CRENPOLYSF2_2320007</name>
</gene>
<proteinExistence type="predicted"/>
<keyword evidence="1" id="KW-1133">Transmembrane helix</keyword>
<evidence type="ECO:0000313" key="3">
    <source>
        <dbReference type="Proteomes" id="UP000195442"/>
    </source>
</evidence>
<dbReference type="EMBL" id="FUKJ01000149">
    <property type="protein sequence ID" value="SJM91654.1"/>
    <property type="molecule type" value="Genomic_DNA"/>
</dbReference>
<protein>
    <submittedName>
        <fullName evidence="2">Uncharacterized protein</fullName>
    </submittedName>
</protein>
<keyword evidence="1" id="KW-0812">Transmembrane</keyword>
<accession>A0A1R4H5Y8</accession>
<feature type="transmembrane region" description="Helical" evidence="1">
    <location>
        <begin position="77"/>
        <end position="96"/>
    </location>
</feature>
<organism evidence="2 3">
    <name type="scientific">Crenothrix polyspora</name>
    <dbReference type="NCBI Taxonomy" id="360316"/>
    <lineage>
        <taxon>Bacteria</taxon>
        <taxon>Pseudomonadati</taxon>
        <taxon>Pseudomonadota</taxon>
        <taxon>Gammaproteobacteria</taxon>
        <taxon>Methylococcales</taxon>
        <taxon>Crenotrichaceae</taxon>
        <taxon>Crenothrix</taxon>
    </lineage>
</organism>
<keyword evidence="3" id="KW-1185">Reference proteome</keyword>
<sequence length="145" mass="16511">MVQQTHGSCAVWVYNLKLFLINTMQTRPVNNTLYNHRINKLVQQLNSEFFINEQDVDTLWDRPVNDVKNSFWHQNKASYLFILGCALILIAIMPTAQATANNDSFAIGRALGLTMYDRTDKQVATKSVVAMTKTASVPTNKRLFK</sequence>